<protein>
    <submittedName>
        <fullName evidence="2">Uncharacterized protein</fullName>
    </submittedName>
</protein>
<comment type="caution">
    <text evidence="2">The sequence shown here is derived from an EMBL/GenBank/DDBJ whole genome shotgun (WGS) entry which is preliminary data.</text>
</comment>
<gene>
    <name evidence="2" type="ORF">PCL_02889</name>
</gene>
<dbReference type="EMBL" id="LCWV01000018">
    <property type="protein sequence ID" value="PWI67535.1"/>
    <property type="molecule type" value="Genomic_DNA"/>
</dbReference>
<dbReference type="Proteomes" id="UP000245956">
    <property type="component" value="Unassembled WGS sequence"/>
</dbReference>
<accession>A0A2U3DZ44</accession>
<sequence length="477" mass="51316">MEATVEINELFHHWVGNPPRRADAPTHVEGDDDLARATATHLVLAAPHRILPASTRRLYGRPRQDQGGLRLDSAAPETGLGWAALLQWVRALERQDVEDRASVSHQQFSVPTQRYLALSTGAPGSGQAVPTLPTCLPTVGDEGLQSGALHWTTEVPGLGTATLGGSAAGALQRLPVSSTPPKPHTPGRGRSGFCTKLLVKRQFPHRAAALAWNHLVMLQRTRGLEHESFTGLAFAWRAMDRLDPWSTSRRRANRSVVCLQRGYGTQPAAASSPAYALCRDMSTCHARTYIHTHMEAHLFTYEYEKPTLLDVPTPSAAPARPADPKPCPALPCPALRALQSRSPPVAAGFLKSASKPCGLSSRRRRRRALPGRERRPLRHPSQPHSHSHVPSSVPHASPMAPSPDACHLTLGSTATPPQRHATAGVPGRTDGHQSPVNVASSLTSRPSFSVCPCHAAPLPSSRNPVAWLRVASQPGLA</sequence>
<dbReference type="AlphaFoldDB" id="A0A2U3DZ44"/>
<evidence type="ECO:0000256" key="1">
    <source>
        <dbReference type="SAM" id="MobiDB-lite"/>
    </source>
</evidence>
<name>A0A2U3DZ44_PURLI</name>
<evidence type="ECO:0000313" key="2">
    <source>
        <dbReference type="EMBL" id="PWI67535.1"/>
    </source>
</evidence>
<feature type="region of interest" description="Disordered" evidence="1">
    <location>
        <begin position="349"/>
        <end position="440"/>
    </location>
</feature>
<evidence type="ECO:0000313" key="3">
    <source>
        <dbReference type="Proteomes" id="UP000245956"/>
    </source>
</evidence>
<reference evidence="2 3" key="1">
    <citation type="journal article" date="2016" name="Front. Microbiol.">
        <title>Genome and transcriptome sequences reveal the specific parasitism of the nematophagous Purpureocillium lilacinum 36-1.</title>
        <authorList>
            <person name="Xie J."/>
            <person name="Li S."/>
            <person name="Mo C."/>
            <person name="Xiao X."/>
            <person name="Peng D."/>
            <person name="Wang G."/>
            <person name="Xiao Y."/>
        </authorList>
    </citation>
    <scope>NUCLEOTIDE SEQUENCE [LARGE SCALE GENOMIC DNA]</scope>
    <source>
        <strain evidence="2 3">36-1</strain>
    </source>
</reference>
<feature type="compositionally biased region" description="Low complexity" evidence="1">
    <location>
        <begin position="379"/>
        <end position="403"/>
    </location>
</feature>
<proteinExistence type="predicted"/>
<organism evidence="2 3">
    <name type="scientific">Purpureocillium lilacinum</name>
    <name type="common">Paecilomyces lilacinus</name>
    <dbReference type="NCBI Taxonomy" id="33203"/>
    <lineage>
        <taxon>Eukaryota</taxon>
        <taxon>Fungi</taxon>
        <taxon>Dikarya</taxon>
        <taxon>Ascomycota</taxon>
        <taxon>Pezizomycotina</taxon>
        <taxon>Sordariomycetes</taxon>
        <taxon>Hypocreomycetidae</taxon>
        <taxon>Hypocreales</taxon>
        <taxon>Ophiocordycipitaceae</taxon>
        <taxon>Purpureocillium</taxon>
    </lineage>
</organism>